<keyword evidence="3" id="KW-1185">Reference proteome</keyword>
<evidence type="ECO:0000313" key="3">
    <source>
        <dbReference type="Proteomes" id="UP000308054"/>
    </source>
</evidence>
<name>A0A4S2H382_9PROT</name>
<evidence type="ECO:0000259" key="1">
    <source>
        <dbReference type="Pfam" id="PF13480"/>
    </source>
</evidence>
<dbReference type="Pfam" id="PF13480">
    <property type="entry name" value="Acetyltransf_6"/>
    <property type="match status" value="1"/>
</dbReference>
<proteinExistence type="predicted"/>
<evidence type="ECO:0000313" key="2">
    <source>
        <dbReference type="EMBL" id="TGY89953.1"/>
    </source>
</evidence>
<comment type="caution">
    <text evidence="2">The sequence shown here is derived from an EMBL/GenBank/DDBJ whole genome shotgun (WGS) entry which is preliminary data.</text>
</comment>
<dbReference type="OrthoDB" id="4700839at2"/>
<sequence>MDVERKAFASLTLAERAAWRDIQRSNPALGSPYFRLEDAEALARVRREAEVLVARRDGEIAGFLAIQSGGFSARPLGGDLSDLHGVVARPGSGLCFEPLARAGGLALFSFSGVPQGEGVLSREAACLETFHQIDLSAGAGAWHGAVRKKSSSLKRLNAKRNKLARAFGEIEIALDSVCEASFDQLWAWKSRQYRESGHRDLAREVWFRDLMEDFFSRRDREFRGVLSTLSCGGRPIAAHFGIMADGVLHYWFPAYDPLAHRFSPGLLLLETVALRHRELGIGRIDLGPGDFRYKLEFANAGMQIGSGLAGAGPVRSAVRRLAALERRLAAAPLGALASVPRRAVLKLDRMMAA</sequence>
<organism evidence="2 3">
    <name type="scientific">Marinicauda algicola</name>
    <dbReference type="NCBI Taxonomy" id="2029849"/>
    <lineage>
        <taxon>Bacteria</taxon>
        <taxon>Pseudomonadati</taxon>
        <taxon>Pseudomonadota</taxon>
        <taxon>Alphaproteobacteria</taxon>
        <taxon>Maricaulales</taxon>
        <taxon>Maricaulaceae</taxon>
        <taxon>Marinicauda</taxon>
    </lineage>
</organism>
<protein>
    <submittedName>
        <fullName evidence="2">GNAT family N-acetyltransferase</fullName>
    </submittedName>
</protein>
<dbReference type="Gene3D" id="3.40.630.30">
    <property type="match status" value="1"/>
</dbReference>
<keyword evidence="2" id="KW-0808">Transferase</keyword>
<dbReference type="Proteomes" id="UP000308054">
    <property type="component" value="Unassembled WGS sequence"/>
</dbReference>
<feature type="domain" description="BioF2-like acetyltransferase" evidence="1">
    <location>
        <begin position="152"/>
        <end position="294"/>
    </location>
</feature>
<dbReference type="GO" id="GO:0016740">
    <property type="term" value="F:transferase activity"/>
    <property type="evidence" value="ECO:0007669"/>
    <property type="project" value="UniProtKB-KW"/>
</dbReference>
<dbReference type="EMBL" id="SRXW01000001">
    <property type="protein sequence ID" value="TGY89953.1"/>
    <property type="molecule type" value="Genomic_DNA"/>
</dbReference>
<dbReference type="RefSeq" id="WP_135994450.1">
    <property type="nucleotide sequence ID" value="NZ_CP071057.1"/>
</dbReference>
<gene>
    <name evidence="2" type="ORF">E5163_02105</name>
</gene>
<dbReference type="SUPFAM" id="SSF55729">
    <property type="entry name" value="Acyl-CoA N-acyltransferases (Nat)"/>
    <property type="match status" value="1"/>
</dbReference>
<dbReference type="AlphaFoldDB" id="A0A4S2H382"/>
<accession>A0A4S2H382</accession>
<reference evidence="2 3" key="1">
    <citation type="journal article" date="2017" name="Int. J. Syst. Evol. Microbiol.">
        <title>Marinicauda algicola sp. nov., isolated from a marine red alga Rhodosorus marinus.</title>
        <authorList>
            <person name="Jeong S.E."/>
            <person name="Jeon S.H."/>
            <person name="Chun B.H."/>
            <person name="Kim D.W."/>
            <person name="Jeon C.O."/>
        </authorList>
    </citation>
    <scope>NUCLEOTIDE SEQUENCE [LARGE SCALE GENOMIC DNA]</scope>
    <source>
        <strain evidence="2 3">JCM 31718</strain>
    </source>
</reference>
<dbReference type="InterPro" id="IPR038740">
    <property type="entry name" value="BioF2-like_GNAT_dom"/>
</dbReference>
<dbReference type="InterPro" id="IPR016181">
    <property type="entry name" value="Acyl_CoA_acyltransferase"/>
</dbReference>